<dbReference type="AlphaFoldDB" id="A0A1I0N0G9"/>
<dbReference type="RefSeq" id="WP_089667683.1">
    <property type="nucleotide sequence ID" value="NZ_FOJA01000001.1"/>
</dbReference>
<dbReference type="OrthoDB" id="183655at2157"/>
<dbReference type="STRING" id="355548.SAMN04487945_0474"/>
<keyword evidence="2" id="KW-1185">Reference proteome</keyword>
<evidence type="ECO:0000313" key="1">
    <source>
        <dbReference type="EMBL" id="SEV93840.1"/>
    </source>
</evidence>
<dbReference type="EMBL" id="FOJA01000001">
    <property type="protein sequence ID" value="SEV93840.1"/>
    <property type="molecule type" value="Genomic_DNA"/>
</dbReference>
<gene>
    <name evidence="1" type="ORF">SAMN04487945_0474</name>
</gene>
<organism evidence="1 2">
    <name type="scientific">Halobacterium jilantaiense</name>
    <dbReference type="NCBI Taxonomy" id="355548"/>
    <lineage>
        <taxon>Archaea</taxon>
        <taxon>Methanobacteriati</taxon>
        <taxon>Methanobacteriota</taxon>
        <taxon>Stenosarchaea group</taxon>
        <taxon>Halobacteria</taxon>
        <taxon>Halobacteriales</taxon>
        <taxon>Halobacteriaceae</taxon>
        <taxon>Halobacterium</taxon>
    </lineage>
</organism>
<proteinExistence type="predicted"/>
<name>A0A1I0N0G9_9EURY</name>
<sequence>MASVSSSTLIIFIASILVAASVAGTMTSGVQRLSGALSDRSVDVSTNIETDVEIISDPGSPGSVYNETDSELTLLVKNTGSKSLPAAPGTFDIIVDGEYATNLTVTVVDGSSWSPGNVVRVDASGVSLSNGDHRVVVIVNDDREVLELRT</sequence>
<keyword evidence="1" id="KW-0969">Cilium</keyword>
<keyword evidence="1" id="KW-0282">Flagellum</keyword>
<dbReference type="Pfam" id="PF01917">
    <property type="entry name" value="Flagellin_arch-type"/>
    <property type="match status" value="1"/>
</dbReference>
<dbReference type="InterPro" id="IPR002774">
    <property type="entry name" value="Flagellin_arc-type"/>
</dbReference>
<dbReference type="GO" id="GO:0005198">
    <property type="term" value="F:structural molecule activity"/>
    <property type="evidence" value="ECO:0007669"/>
    <property type="project" value="InterPro"/>
</dbReference>
<reference evidence="1 2" key="1">
    <citation type="submission" date="2016-10" db="EMBL/GenBank/DDBJ databases">
        <authorList>
            <person name="de Groot N.N."/>
        </authorList>
    </citation>
    <scope>NUCLEOTIDE SEQUENCE [LARGE SCALE GENOMIC DNA]</scope>
    <source>
        <strain evidence="1 2">CGMCC 1.5337</strain>
    </source>
</reference>
<dbReference type="Proteomes" id="UP000198518">
    <property type="component" value="Unassembled WGS sequence"/>
</dbReference>
<accession>A0A1I0N0G9</accession>
<protein>
    <submittedName>
        <fullName evidence="1">Flagellar protein FlaG</fullName>
    </submittedName>
</protein>
<keyword evidence="1" id="KW-0966">Cell projection</keyword>
<dbReference type="PANTHER" id="PTHR42200:SF2">
    <property type="entry name" value="ARCHAEAL FLAGELLA-RELATED PROTEIN F"/>
    <property type="match status" value="1"/>
</dbReference>
<dbReference type="GO" id="GO:0097588">
    <property type="term" value="P:archaeal or bacterial-type flagellum-dependent cell motility"/>
    <property type="evidence" value="ECO:0007669"/>
    <property type="project" value="InterPro"/>
</dbReference>
<evidence type="ECO:0000313" key="2">
    <source>
        <dbReference type="Proteomes" id="UP000198518"/>
    </source>
</evidence>
<dbReference type="PANTHER" id="PTHR42200">
    <property type="entry name" value="ARCHAEAL FLAGELLA-RELATED PROTEIN F-RELATED"/>
    <property type="match status" value="1"/>
</dbReference>